<dbReference type="InterPro" id="IPR051906">
    <property type="entry name" value="TolC-like"/>
</dbReference>
<dbReference type="GO" id="GO:0009279">
    <property type="term" value="C:cell outer membrane"/>
    <property type="evidence" value="ECO:0007669"/>
    <property type="project" value="UniProtKB-SubCell"/>
</dbReference>
<dbReference type="Proteomes" id="UP000189549">
    <property type="component" value="Unassembled WGS sequence"/>
</dbReference>
<keyword evidence="3" id="KW-0812">Transmembrane</keyword>
<dbReference type="GO" id="GO:0015562">
    <property type="term" value="F:efflux transmembrane transporter activity"/>
    <property type="evidence" value="ECO:0007669"/>
    <property type="project" value="InterPro"/>
</dbReference>
<evidence type="ECO:0000256" key="3">
    <source>
        <dbReference type="ARBA" id="ARBA00022692"/>
    </source>
</evidence>
<keyword evidence="4" id="KW-0472">Membrane</keyword>
<evidence type="ECO:0000313" key="7">
    <source>
        <dbReference type="EMBL" id="OOF87673.1"/>
    </source>
</evidence>
<dbReference type="PANTHER" id="PTHR30026">
    <property type="entry name" value="OUTER MEMBRANE PROTEIN TOLC"/>
    <property type="match status" value="1"/>
</dbReference>
<dbReference type="GO" id="GO:0015288">
    <property type="term" value="F:porin activity"/>
    <property type="evidence" value="ECO:0007669"/>
    <property type="project" value="TreeGrafter"/>
</dbReference>
<organism evidence="7 8">
    <name type="scientific">Rodentibacter ratti</name>
    <dbReference type="NCBI Taxonomy" id="1906745"/>
    <lineage>
        <taxon>Bacteria</taxon>
        <taxon>Pseudomonadati</taxon>
        <taxon>Pseudomonadota</taxon>
        <taxon>Gammaproteobacteria</taxon>
        <taxon>Pasteurellales</taxon>
        <taxon>Pasteurellaceae</taxon>
        <taxon>Rodentibacter</taxon>
    </lineage>
</organism>
<proteinExistence type="predicted"/>
<evidence type="ECO:0000256" key="5">
    <source>
        <dbReference type="ARBA" id="ARBA00023237"/>
    </source>
</evidence>
<evidence type="ECO:0000256" key="1">
    <source>
        <dbReference type="ARBA" id="ARBA00004442"/>
    </source>
</evidence>
<name>A0A1V3LE16_9PAST</name>
<feature type="chain" id="PRO_5012075907" evidence="6">
    <location>
        <begin position="27"/>
        <end position="424"/>
    </location>
</feature>
<feature type="signal peptide" evidence="6">
    <location>
        <begin position="1"/>
        <end position="26"/>
    </location>
</feature>
<dbReference type="EMBL" id="MLAH01000005">
    <property type="protein sequence ID" value="OOF87673.1"/>
    <property type="molecule type" value="Genomic_DNA"/>
</dbReference>
<evidence type="ECO:0000256" key="4">
    <source>
        <dbReference type="ARBA" id="ARBA00023136"/>
    </source>
</evidence>
<keyword evidence="6" id="KW-0732">Signal</keyword>
<dbReference type="AlphaFoldDB" id="A0A1V3LE16"/>
<dbReference type="GO" id="GO:1990281">
    <property type="term" value="C:efflux pump complex"/>
    <property type="evidence" value="ECO:0007669"/>
    <property type="project" value="TreeGrafter"/>
</dbReference>
<evidence type="ECO:0000313" key="8">
    <source>
        <dbReference type="Proteomes" id="UP000189549"/>
    </source>
</evidence>
<comment type="caution">
    <text evidence="7">The sequence shown here is derived from an EMBL/GenBank/DDBJ whole genome shotgun (WGS) entry which is preliminary data.</text>
</comment>
<sequence length="424" mass="48275">MKYLPFSKYSLALAGAFALFSPNLLAKTTLNEILQYAFVADPTLDEAKANIAMAASQTKVSEAGHLPVVSLTGTSVLSQQHRYTSERRSGPGVAARVNLYAWGGIEAEIERDKYRETYYQHTLSETQETMGLEISQLYLTALRAKETIAVYKESLRWHEKTLKDLGVIATYDEGRYSEVNEALSRKNQVETTILMQERIMQSALNRLSRYNRGQVLSAKDLVDPFNNINVKTFISRYKNADITKNPSYLAQQAEFNSSKAAVKAAKARRLPAINLESTASRHEYEVYVNMSWDIYNPATKYEEQQRYYSQKAAEAKLREIELSVQEKSLTSETDMVRNQRLVEVARKQIALQRKVVEDNELQFDVATKSLIDLLNSYQELSRVQLDEVAARNDFRDAAMSYLASQSRISNWVSSEKSPTKFKQK</sequence>
<keyword evidence="5" id="KW-0998">Cell outer membrane</keyword>
<evidence type="ECO:0000256" key="6">
    <source>
        <dbReference type="SAM" id="SignalP"/>
    </source>
</evidence>
<dbReference type="PANTHER" id="PTHR30026:SF20">
    <property type="entry name" value="OUTER MEMBRANE PROTEIN TOLC"/>
    <property type="match status" value="1"/>
</dbReference>
<keyword evidence="2" id="KW-1134">Transmembrane beta strand</keyword>
<gene>
    <name evidence="7" type="ORF">BKG93_00745</name>
</gene>
<dbReference type="Gene3D" id="1.20.1600.10">
    <property type="entry name" value="Outer membrane efflux proteins (OEP)"/>
    <property type="match status" value="1"/>
</dbReference>
<accession>A0A1V3LE16</accession>
<comment type="subcellular location">
    <subcellularLocation>
        <location evidence="1">Cell outer membrane</location>
    </subcellularLocation>
</comment>
<protein>
    <submittedName>
        <fullName evidence="7">Transporter</fullName>
    </submittedName>
</protein>
<dbReference type="SUPFAM" id="SSF56954">
    <property type="entry name" value="Outer membrane efflux proteins (OEP)"/>
    <property type="match status" value="1"/>
</dbReference>
<evidence type="ECO:0000256" key="2">
    <source>
        <dbReference type="ARBA" id="ARBA00022452"/>
    </source>
</evidence>
<dbReference type="RefSeq" id="WP_077475038.1">
    <property type="nucleotide sequence ID" value="NZ_MLAH01000005.1"/>
</dbReference>
<reference evidence="7 8" key="1">
    <citation type="submission" date="2016-10" db="EMBL/GenBank/DDBJ databases">
        <title>Rodentibacter gen. nov. and new species.</title>
        <authorList>
            <person name="Christensen H."/>
        </authorList>
    </citation>
    <scope>NUCLEOTIDE SEQUENCE [LARGE SCALE GENOMIC DNA]</scope>
    <source>
        <strain evidence="7 8">Ppn157</strain>
    </source>
</reference>